<reference evidence="4" key="2">
    <citation type="submission" date="2023-05" db="EMBL/GenBank/DDBJ databases">
        <authorList>
            <person name="Fouks B."/>
        </authorList>
    </citation>
    <scope>NUCLEOTIDE SEQUENCE</scope>
    <source>
        <strain evidence="4">Stay&amp;Tobe</strain>
        <tissue evidence="4">Testes</tissue>
    </source>
</reference>
<protein>
    <recommendedName>
        <fullName evidence="3">Saccharopine dehydrogenase NADP binding domain-containing protein</fullName>
    </recommendedName>
</protein>
<dbReference type="EMBL" id="JASPKZ010006857">
    <property type="protein sequence ID" value="KAJ9586613.1"/>
    <property type="molecule type" value="Genomic_DNA"/>
</dbReference>
<dbReference type="FunFam" id="3.40.50.720:FF:000178">
    <property type="entry name" value="Saccharopine dehydrogenase-like oxidoreductase"/>
    <property type="match status" value="1"/>
</dbReference>
<name>A0AAD7ZVJ6_DIPPU</name>
<evidence type="ECO:0000259" key="3">
    <source>
        <dbReference type="Pfam" id="PF03435"/>
    </source>
</evidence>
<keyword evidence="2" id="KW-0812">Transmembrane</keyword>
<organism evidence="4 5">
    <name type="scientific">Diploptera punctata</name>
    <name type="common">Pacific beetle cockroach</name>
    <dbReference type="NCBI Taxonomy" id="6984"/>
    <lineage>
        <taxon>Eukaryota</taxon>
        <taxon>Metazoa</taxon>
        <taxon>Ecdysozoa</taxon>
        <taxon>Arthropoda</taxon>
        <taxon>Hexapoda</taxon>
        <taxon>Insecta</taxon>
        <taxon>Pterygota</taxon>
        <taxon>Neoptera</taxon>
        <taxon>Polyneoptera</taxon>
        <taxon>Dictyoptera</taxon>
        <taxon>Blattodea</taxon>
        <taxon>Blaberoidea</taxon>
        <taxon>Blaberidae</taxon>
        <taxon>Diplopterinae</taxon>
        <taxon>Diploptera</taxon>
    </lineage>
</organism>
<evidence type="ECO:0000256" key="1">
    <source>
        <dbReference type="ARBA" id="ARBA00038048"/>
    </source>
</evidence>
<keyword evidence="2" id="KW-0472">Membrane</keyword>
<keyword evidence="5" id="KW-1185">Reference proteome</keyword>
<dbReference type="Pfam" id="PF03435">
    <property type="entry name" value="Sacchrp_dh_NADP"/>
    <property type="match status" value="1"/>
</dbReference>
<dbReference type="InterPro" id="IPR036291">
    <property type="entry name" value="NAD(P)-bd_dom_sf"/>
</dbReference>
<dbReference type="Gene3D" id="3.40.50.720">
    <property type="entry name" value="NAD(P)-binding Rossmann-like Domain"/>
    <property type="match status" value="1"/>
</dbReference>
<evidence type="ECO:0000256" key="2">
    <source>
        <dbReference type="SAM" id="Phobius"/>
    </source>
</evidence>
<gene>
    <name evidence="4" type="ORF">L9F63_019806</name>
</gene>
<comment type="similarity">
    <text evidence="1">Belongs to the saccharopine dehydrogenase family.</text>
</comment>
<dbReference type="GO" id="GO:0005739">
    <property type="term" value="C:mitochondrion"/>
    <property type="evidence" value="ECO:0007669"/>
    <property type="project" value="TreeGrafter"/>
</dbReference>
<dbReference type="InterPro" id="IPR051276">
    <property type="entry name" value="Saccharopine_DH-like_oxidrdct"/>
</dbReference>
<reference evidence="4" key="1">
    <citation type="journal article" date="2023" name="IScience">
        <title>Live-bearing cockroach genome reveals convergent evolutionary mechanisms linked to viviparity in insects and beyond.</title>
        <authorList>
            <person name="Fouks B."/>
            <person name="Harrison M.C."/>
            <person name="Mikhailova A.A."/>
            <person name="Marchal E."/>
            <person name="English S."/>
            <person name="Carruthers M."/>
            <person name="Jennings E.C."/>
            <person name="Chiamaka E.L."/>
            <person name="Frigard R.A."/>
            <person name="Pippel M."/>
            <person name="Attardo G.M."/>
            <person name="Benoit J.B."/>
            <person name="Bornberg-Bauer E."/>
            <person name="Tobe S.S."/>
        </authorList>
    </citation>
    <scope>NUCLEOTIDE SEQUENCE</scope>
    <source>
        <strain evidence="4">Stay&amp;Tobe</strain>
    </source>
</reference>
<dbReference type="AlphaFoldDB" id="A0AAD7ZVJ6"/>
<dbReference type="Proteomes" id="UP001233999">
    <property type="component" value="Unassembled WGS sequence"/>
</dbReference>
<evidence type="ECO:0000313" key="5">
    <source>
        <dbReference type="Proteomes" id="UP001233999"/>
    </source>
</evidence>
<dbReference type="GO" id="GO:0009247">
    <property type="term" value="P:glycolipid biosynthetic process"/>
    <property type="evidence" value="ECO:0007669"/>
    <property type="project" value="TreeGrafter"/>
</dbReference>
<dbReference type="GO" id="GO:0005886">
    <property type="term" value="C:plasma membrane"/>
    <property type="evidence" value="ECO:0007669"/>
    <property type="project" value="TreeGrafter"/>
</dbReference>
<comment type="caution">
    <text evidence="4">The sequence shown here is derived from an EMBL/GenBank/DDBJ whole genome shotgun (WGS) entry which is preliminary data.</text>
</comment>
<dbReference type="PANTHER" id="PTHR12286:SF5">
    <property type="entry name" value="SACCHAROPINE DEHYDROGENASE-LIKE OXIDOREDUCTASE"/>
    <property type="match status" value="1"/>
</dbReference>
<keyword evidence="2" id="KW-1133">Transmembrane helix</keyword>
<evidence type="ECO:0000313" key="4">
    <source>
        <dbReference type="EMBL" id="KAJ9586613.1"/>
    </source>
</evidence>
<sequence>MAVQGERLDLIIFGATGFTGKVAVFEIAKLAKEKNVTWGVAGRNQSKLETVLKEVSEKSGEDVTKVPVIIADVGDEESLLKMAKQAKVILNCVGPYRFHGEAVVKSCLTGGAHHVDISGEPQYLERMQLEYNDMASDKGLYVVGACGLDSIPTDLGIVFMKKQFQGDVNSVEVYVEFGAEDPSKSEGAGLHYTTYESAVYGLAHANELRPLRTKLYPNRMPSMKPKLEPRSPIHNRDEIGWSIPFMGSDRSVIIRSQRHFYEVDKERPVQVHVYMVTKSLLKIMMLVFMGLIFLLLAKFRFGRSILLKKLKQADCRRRDQFCPTEKTRENSKYIATLFAEGWKEKASEPDEQHTTPPNKKVVAKVTCKDPGYGSTSVMLILSALTILKESDRMPGRGGVYPPGAAFAKTSLIDEMCKHGIKFEVTSNL</sequence>
<accession>A0AAD7ZVJ6</accession>
<feature type="domain" description="Saccharopine dehydrogenase NADP binding" evidence="3">
    <location>
        <begin position="11"/>
        <end position="143"/>
    </location>
</feature>
<dbReference type="SUPFAM" id="SSF51735">
    <property type="entry name" value="NAD(P)-binding Rossmann-fold domains"/>
    <property type="match status" value="1"/>
</dbReference>
<dbReference type="InterPro" id="IPR005097">
    <property type="entry name" value="Sacchrp_dh_NADP-bd"/>
</dbReference>
<proteinExistence type="inferred from homology"/>
<dbReference type="GO" id="GO:0005811">
    <property type="term" value="C:lipid droplet"/>
    <property type="evidence" value="ECO:0007669"/>
    <property type="project" value="TreeGrafter"/>
</dbReference>
<dbReference type="PANTHER" id="PTHR12286">
    <property type="entry name" value="SACCHAROPINE DEHYDROGENASE-LIKE OXIDOREDUCTASE"/>
    <property type="match status" value="1"/>
</dbReference>
<feature type="transmembrane region" description="Helical" evidence="2">
    <location>
        <begin position="280"/>
        <end position="301"/>
    </location>
</feature>